<dbReference type="Proteomes" id="UP001168990">
    <property type="component" value="Unassembled WGS sequence"/>
</dbReference>
<sequence length="414" mass="48033">MPKMEKELCENNYENAQVTIMDARDITDHEQLVMKGDLVGNTAYSAKWILKTLLTLSKIDEDPENGWSEDLETDLCFLWDMTTENDIVEYLIENNFLPIAEYILKIPENYRMKEIIIGIIGNMCSQPKALLHIANMDDLIETILILLTSSDTETLIQVLRILQAAMWDIQRNNSSKWMDTLVQCKFLGQSLTFILESSTNETLLAAVLALLQSIALVEPNNDSWLLHEIVQIEPLISALKSSFSQLISINDDIYTEMKQENVKNWLDIVSNLLQKHQSTLHITNYLDIINILVTILDREKIDLFPLEETKALCVYKCIECIYWFQQKKNYKIYLKDISIIIIIMEKLNSALMANPADETTKELLRYIERYWLKLIEQYNTIDIIELLKYCPSETKDYLINFMTDNGSVDCNIIL</sequence>
<protein>
    <recommendedName>
        <fullName evidence="6">Protein SAAL1</fullName>
    </recommendedName>
</protein>
<dbReference type="PANTHER" id="PTHR23424:SF23">
    <property type="entry name" value="PROTEIN SAAL1"/>
    <property type="match status" value="1"/>
</dbReference>
<dbReference type="EMBL" id="JAQQBS010001422">
    <property type="protein sequence ID" value="KAK0164929.1"/>
    <property type="molecule type" value="Genomic_DNA"/>
</dbReference>
<evidence type="ECO:0000313" key="4">
    <source>
        <dbReference type="EMBL" id="KAK0164929.1"/>
    </source>
</evidence>
<dbReference type="SUPFAM" id="SSF48371">
    <property type="entry name" value="ARM repeat"/>
    <property type="match status" value="1"/>
</dbReference>
<comment type="subcellular location">
    <subcellularLocation>
        <location evidence="1">Nucleus</location>
    </subcellularLocation>
</comment>
<dbReference type="InterPro" id="IPR011989">
    <property type="entry name" value="ARM-like"/>
</dbReference>
<proteinExistence type="inferred from homology"/>
<evidence type="ECO:0008006" key="6">
    <source>
        <dbReference type="Google" id="ProtNLM"/>
    </source>
</evidence>
<dbReference type="PANTHER" id="PTHR23424">
    <property type="entry name" value="SERUM AMYLOID A"/>
    <property type="match status" value="1"/>
</dbReference>
<evidence type="ECO:0000313" key="5">
    <source>
        <dbReference type="Proteomes" id="UP001168990"/>
    </source>
</evidence>
<evidence type="ECO:0000256" key="2">
    <source>
        <dbReference type="ARBA" id="ARBA00023242"/>
    </source>
</evidence>
<dbReference type="Gene3D" id="1.25.10.10">
    <property type="entry name" value="Leucine-rich Repeat Variant"/>
    <property type="match status" value="1"/>
</dbReference>
<keyword evidence="5" id="KW-1185">Reference proteome</keyword>
<dbReference type="InterPro" id="IPR016024">
    <property type="entry name" value="ARM-type_fold"/>
</dbReference>
<comment type="caution">
    <text evidence="4">The sequence shown here is derived from an EMBL/GenBank/DDBJ whole genome shotgun (WGS) entry which is preliminary data.</text>
</comment>
<accession>A0AA39F8S6</accession>
<gene>
    <name evidence="4" type="ORF">PV328_003494</name>
</gene>
<dbReference type="AlphaFoldDB" id="A0AA39F8S6"/>
<name>A0AA39F8S6_9HYME</name>
<organism evidence="4 5">
    <name type="scientific">Microctonus aethiopoides</name>
    <dbReference type="NCBI Taxonomy" id="144406"/>
    <lineage>
        <taxon>Eukaryota</taxon>
        <taxon>Metazoa</taxon>
        <taxon>Ecdysozoa</taxon>
        <taxon>Arthropoda</taxon>
        <taxon>Hexapoda</taxon>
        <taxon>Insecta</taxon>
        <taxon>Pterygota</taxon>
        <taxon>Neoptera</taxon>
        <taxon>Endopterygota</taxon>
        <taxon>Hymenoptera</taxon>
        <taxon>Apocrita</taxon>
        <taxon>Ichneumonoidea</taxon>
        <taxon>Braconidae</taxon>
        <taxon>Euphorinae</taxon>
        <taxon>Microctonus</taxon>
    </lineage>
</organism>
<evidence type="ECO:0000256" key="1">
    <source>
        <dbReference type="ARBA" id="ARBA00004123"/>
    </source>
</evidence>
<reference evidence="4" key="2">
    <citation type="submission" date="2023-03" db="EMBL/GenBank/DDBJ databases">
        <authorList>
            <person name="Inwood S.N."/>
            <person name="Skelly J.G."/>
            <person name="Guhlin J."/>
            <person name="Harrop T.W.R."/>
            <person name="Goldson S.G."/>
            <person name="Dearden P.K."/>
        </authorList>
    </citation>
    <scope>NUCLEOTIDE SEQUENCE</scope>
    <source>
        <strain evidence="4">Irish</strain>
        <tissue evidence="4">Whole body</tissue>
    </source>
</reference>
<evidence type="ECO:0000256" key="3">
    <source>
        <dbReference type="ARBA" id="ARBA00038401"/>
    </source>
</evidence>
<comment type="similarity">
    <text evidence="3">Belongs to the SAAL1 family.</text>
</comment>
<dbReference type="InterPro" id="IPR052464">
    <property type="entry name" value="Synovial_Prolif_Regulator"/>
</dbReference>
<reference evidence="4" key="1">
    <citation type="journal article" date="2023" name="bioRxiv">
        <title>Scaffold-level genome assemblies of two parasitoid biocontrol wasps reveal the parthenogenesis mechanism and an associated novel virus.</title>
        <authorList>
            <person name="Inwood S."/>
            <person name="Skelly J."/>
            <person name="Guhlin J."/>
            <person name="Harrop T."/>
            <person name="Goldson S."/>
            <person name="Dearden P."/>
        </authorList>
    </citation>
    <scope>NUCLEOTIDE SEQUENCE</scope>
    <source>
        <strain evidence="4">Irish</strain>
        <tissue evidence="4">Whole body</tissue>
    </source>
</reference>
<keyword evidence="2" id="KW-0539">Nucleus</keyword>
<dbReference type="GO" id="GO:0005654">
    <property type="term" value="C:nucleoplasm"/>
    <property type="evidence" value="ECO:0007669"/>
    <property type="project" value="TreeGrafter"/>
</dbReference>